<evidence type="ECO:0000256" key="5">
    <source>
        <dbReference type="ARBA" id="ARBA00022833"/>
    </source>
</evidence>
<dbReference type="Gene3D" id="3.10.310.50">
    <property type="match status" value="1"/>
</dbReference>
<dbReference type="Pfam" id="PF17175">
    <property type="entry name" value="MOLO1"/>
    <property type="match status" value="1"/>
</dbReference>
<evidence type="ECO:0000256" key="7">
    <source>
        <dbReference type="PROSITE-ProRule" id="PRU00175"/>
    </source>
</evidence>
<dbReference type="PANTHER" id="PTHR10353">
    <property type="entry name" value="GLYCOSYL HYDROLASE"/>
    <property type="match status" value="1"/>
</dbReference>
<dbReference type="PROSITE" id="PS50089">
    <property type="entry name" value="ZF_RING_2"/>
    <property type="match status" value="1"/>
</dbReference>
<keyword evidence="3 7" id="KW-0863">Zinc-finger</keyword>
<dbReference type="InterPro" id="IPR001841">
    <property type="entry name" value="Znf_RING"/>
</dbReference>
<feature type="transmembrane region" description="Helical" evidence="9">
    <location>
        <begin position="617"/>
        <end position="635"/>
    </location>
</feature>
<evidence type="ECO:0000256" key="6">
    <source>
        <dbReference type="ARBA" id="ARBA00023295"/>
    </source>
</evidence>
<keyword evidence="4" id="KW-0378">Hydrolase</keyword>
<dbReference type="PRINTS" id="PR00131">
    <property type="entry name" value="GLHYDRLASE1"/>
</dbReference>
<dbReference type="GO" id="GO:0005975">
    <property type="term" value="P:carbohydrate metabolic process"/>
    <property type="evidence" value="ECO:0007669"/>
    <property type="project" value="InterPro"/>
</dbReference>
<feature type="region of interest" description="Disordered" evidence="8">
    <location>
        <begin position="738"/>
        <end position="763"/>
    </location>
</feature>
<evidence type="ECO:0000256" key="3">
    <source>
        <dbReference type="ARBA" id="ARBA00022771"/>
    </source>
</evidence>
<feature type="region of interest" description="Disordered" evidence="8">
    <location>
        <begin position="829"/>
        <end position="851"/>
    </location>
</feature>
<dbReference type="SUPFAM" id="SSF57850">
    <property type="entry name" value="RING/U-box"/>
    <property type="match status" value="1"/>
</dbReference>
<dbReference type="GO" id="GO:0005892">
    <property type="term" value="C:acetylcholine-gated channel complex"/>
    <property type="evidence" value="ECO:0007669"/>
    <property type="project" value="InterPro"/>
</dbReference>
<evidence type="ECO:0000256" key="1">
    <source>
        <dbReference type="ARBA" id="ARBA00010838"/>
    </source>
</evidence>
<dbReference type="AlphaFoldDB" id="A0AAD9IMC4"/>
<dbReference type="Gene3D" id="3.20.20.80">
    <property type="entry name" value="Glycosidases"/>
    <property type="match status" value="1"/>
</dbReference>
<dbReference type="GO" id="GO:0008422">
    <property type="term" value="F:beta-glucosidase activity"/>
    <property type="evidence" value="ECO:0007669"/>
    <property type="project" value="TreeGrafter"/>
</dbReference>
<dbReference type="GO" id="GO:0008270">
    <property type="term" value="F:zinc ion binding"/>
    <property type="evidence" value="ECO:0007669"/>
    <property type="project" value="UniProtKB-KW"/>
</dbReference>
<keyword evidence="9" id="KW-0812">Transmembrane</keyword>
<evidence type="ECO:0000259" key="10">
    <source>
        <dbReference type="PROSITE" id="PS50089"/>
    </source>
</evidence>
<sequence length="851" mass="94438">MESSAPTPFLAGFSTSVYQSSGHDQSNWGEWCQQRNWFGGRTVAGGQQCGVSCDFWNLYEVDIANAAQLGANAFRLSLEWSRIEPVPGYWDPLAIQRYHDILACLDKQVINRVYVGWKGVMIEVMYKLTPMLTLHHFVHPSWFEKQGGFSESRNIPDFVNFATFAFRTFGDKVKHWVTFNEPALASFAGKVAGIFPPGHVLRFRSAARHLANMLEAHARAYSAIRELPGSKAAQIGIVHNFFWFEPRRGDWLRPWYVQSLCSVLNDLWANRLVLDFLSSGSFSSKPFSWLPGVSYSSPGGKPGCDFIGINYYSRAVLDWKLTPTCQPGETMTDMPYGLHATGIRKALDYFRPLGIPFYLTELGVADRGDAVRRRMVETYMPEVEAALRDGYDVRGMLYWSLTDNFEWQEGFNMKACCRLSLASDAHPGVMPFLRPVLGCVLALSLGTLALGSWTPASFPNPKKDVAACGRGVPSNICDPDGLLTKAEADRVEGVVKDIREGVDPFKRRKCGDGLEGYMVAVALMQSMSVPAGTTPGAAARAFAKRVHDDWAVGSAACNNGVVLLLAMEERQVYISTGKGAKSALPNDHVQAIIEAAKPTLRKGLTGEAVYRMAGVDWLGVGIFGAFAAFLGHGMWRRRQRRRGYRDCKRMLDKIKREQDRLRTQEWSRPESARPRRRAVLRQRARAATGAEGEEANAATAKRKPVTLRCGHTFCEPCLDQWVEGHTNCPVCRRDLEGEPAPAPTGKQETATSSATAQEQARQEREEVINADLAFRLHMLQRMYPWYLTDSMIWGWTREARERGTFDWAQTREFQLRDPAAVAQHEASGASGFGASFGGGSSLGGGGGGGSW</sequence>
<reference evidence="11" key="1">
    <citation type="submission" date="2021-01" db="EMBL/GenBank/DDBJ databases">
        <authorList>
            <person name="Eckstrom K.M.E."/>
        </authorList>
    </citation>
    <scope>NUCLEOTIDE SEQUENCE</scope>
    <source>
        <strain evidence="11">UVCC 0001</strain>
    </source>
</reference>
<dbReference type="SMART" id="SM00184">
    <property type="entry name" value="RING"/>
    <property type="match status" value="1"/>
</dbReference>
<keyword evidence="9" id="KW-1133">Transmembrane helix</keyword>
<dbReference type="EMBL" id="JASFZW010000004">
    <property type="protein sequence ID" value="KAK2078627.1"/>
    <property type="molecule type" value="Genomic_DNA"/>
</dbReference>
<keyword evidence="6" id="KW-0326">Glycosidase</keyword>
<accession>A0AAD9IMC4</accession>
<evidence type="ECO:0000256" key="8">
    <source>
        <dbReference type="SAM" id="MobiDB-lite"/>
    </source>
</evidence>
<evidence type="ECO:0000313" key="12">
    <source>
        <dbReference type="Proteomes" id="UP001255856"/>
    </source>
</evidence>
<dbReference type="Pfam" id="PF00232">
    <property type="entry name" value="Glyco_hydro_1"/>
    <property type="match status" value="1"/>
</dbReference>
<feature type="region of interest" description="Disordered" evidence="8">
    <location>
        <begin position="658"/>
        <end position="701"/>
    </location>
</feature>
<dbReference type="Gene3D" id="3.30.40.10">
    <property type="entry name" value="Zinc/RING finger domain, C3HC4 (zinc finger)"/>
    <property type="match status" value="1"/>
</dbReference>
<keyword evidence="2" id="KW-0479">Metal-binding</keyword>
<evidence type="ECO:0000256" key="2">
    <source>
        <dbReference type="ARBA" id="ARBA00022723"/>
    </source>
</evidence>
<dbReference type="InterPro" id="IPR013083">
    <property type="entry name" value="Znf_RING/FYVE/PHD"/>
</dbReference>
<dbReference type="PROSITE" id="PS00518">
    <property type="entry name" value="ZF_RING_1"/>
    <property type="match status" value="1"/>
</dbReference>
<dbReference type="PANTHER" id="PTHR10353:SF36">
    <property type="entry name" value="LP05116P"/>
    <property type="match status" value="1"/>
</dbReference>
<dbReference type="InterPro" id="IPR017907">
    <property type="entry name" value="Znf_RING_CS"/>
</dbReference>
<protein>
    <recommendedName>
        <fullName evidence="10">RING-type domain-containing protein</fullName>
    </recommendedName>
</protein>
<feature type="compositionally biased region" description="Low complexity" evidence="8">
    <location>
        <begin position="747"/>
        <end position="759"/>
    </location>
</feature>
<feature type="compositionally biased region" description="Basic and acidic residues" evidence="8">
    <location>
        <begin position="658"/>
        <end position="673"/>
    </location>
</feature>
<comment type="caution">
    <text evidence="11">The sequence shown here is derived from an EMBL/GenBank/DDBJ whole genome shotgun (WGS) entry which is preliminary data.</text>
</comment>
<feature type="domain" description="RING-type" evidence="10">
    <location>
        <begin position="709"/>
        <end position="732"/>
    </location>
</feature>
<evidence type="ECO:0000256" key="4">
    <source>
        <dbReference type="ARBA" id="ARBA00022801"/>
    </source>
</evidence>
<feature type="compositionally biased region" description="Gly residues" evidence="8">
    <location>
        <begin position="830"/>
        <end position="851"/>
    </location>
</feature>
<keyword evidence="9" id="KW-0472">Membrane</keyword>
<dbReference type="InterPro" id="IPR001360">
    <property type="entry name" value="Glyco_hydro_1"/>
</dbReference>
<keyword evidence="5" id="KW-0862">Zinc</keyword>
<feature type="compositionally biased region" description="Basic residues" evidence="8">
    <location>
        <begin position="674"/>
        <end position="684"/>
    </location>
</feature>
<proteinExistence type="inferred from homology"/>
<evidence type="ECO:0000256" key="9">
    <source>
        <dbReference type="SAM" id="Phobius"/>
    </source>
</evidence>
<dbReference type="InterPro" id="IPR033438">
    <property type="entry name" value="MOLO1"/>
</dbReference>
<dbReference type="InterPro" id="IPR017853">
    <property type="entry name" value="GH"/>
</dbReference>
<organism evidence="11 12">
    <name type="scientific">Prototheca wickerhamii</name>
    <dbReference type="NCBI Taxonomy" id="3111"/>
    <lineage>
        <taxon>Eukaryota</taxon>
        <taxon>Viridiplantae</taxon>
        <taxon>Chlorophyta</taxon>
        <taxon>core chlorophytes</taxon>
        <taxon>Trebouxiophyceae</taxon>
        <taxon>Chlorellales</taxon>
        <taxon>Chlorellaceae</taxon>
        <taxon>Prototheca</taxon>
    </lineage>
</organism>
<feature type="compositionally biased region" description="Low complexity" evidence="8">
    <location>
        <begin position="685"/>
        <end position="699"/>
    </location>
</feature>
<keyword evidence="12" id="KW-1185">Reference proteome</keyword>
<dbReference type="SUPFAM" id="SSF51445">
    <property type="entry name" value="(Trans)glycosidases"/>
    <property type="match status" value="1"/>
</dbReference>
<dbReference type="Pfam" id="PF13639">
    <property type="entry name" value="zf-RING_2"/>
    <property type="match status" value="1"/>
</dbReference>
<comment type="similarity">
    <text evidence="1">Belongs to the glycosyl hydrolase 1 family.</text>
</comment>
<name>A0AAD9IMC4_PROWI</name>
<evidence type="ECO:0000313" key="11">
    <source>
        <dbReference type="EMBL" id="KAK2078627.1"/>
    </source>
</evidence>
<gene>
    <name evidence="11" type="ORF">QBZ16_003467</name>
</gene>
<dbReference type="Proteomes" id="UP001255856">
    <property type="component" value="Unassembled WGS sequence"/>
</dbReference>